<name>A0ACB7X490_9ERIC</name>
<evidence type="ECO:0000313" key="2">
    <source>
        <dbReference type="Proteomes" id="UP000828048"/>
    </source>
</evidence>
<evidence type="ECO:0000313" key="1">
    <source>
        <dbReference type="EMBL" id="KAH7835518.1"/>
    </source>
</evidence>
<proteinExistence type="predicted"/>
<sequence length="504" mass="55538">MPIFSFQILLLYSSLSLFFCFLFPETNSLSFNLTNIGPIQEQNANITAYPDAYLQFDGLEVTSSIRSSESQPKAGKATYNDLLHLWDKPTGNLADFDTHFVFVIDSDGNESFADGLTFFLAPDGSNFEGGVAIGLPFNASGSKPTSDFVAVEFDTFHNPGVDPDNIGCHVGIDVNSVISNVTAPWHCDVANGEQNEAWISYNSSSHILSVVLITGSINTTRVEDTIDLRYLPEQVKFGFSAATGKFFEKNIVTSWEFNSSLQINDTKQNVTDPVEPRPKKFPLGALVGIVVGSSVLLGGFVLVGFGLWKRSRANEKEEFEVEMSMENEFEAGKASKESDVYSFGVVALEIASGRKPFDLKVPESQMRLVEWVWDLYGMGRLLEAVDAKLGMDFDEQETVRLMIVGLWCAHPDHNVRPKIRQAIHVLNFEAPVPILPPKQPAPSFFPPPTTSSNTSQNQYSSYTYNTVALFCLMLLLDFGAASNAGCCLLLLLKLNVALFADFGR</sequence>
<organism evidence="1 2">
    <name type="scientific">Vaccinium darrowii</name>
    <dbReference type="NCBI Taxonomy" id="229202"/>
    <lineage>
        <taxon>Eukaryota</taxon>
        <taxon>Viridiplantae</taxon>
        <taxon>Streptophyta</taxon>
        <taxon>Embryophyta</taxon>
        <taxon>Tracheophyta</taxon>
        <taxon>Spermatophyta</taxon>
        <taxon>Magnoliopsida</taxon>
        <taxon>eudicotyledons</taxon>
        <taxon>Gunneridae</taxon>
        <taxon>Pentapetalae</taxon>
        <taxon>asterids</taxon>
        <taxon>Ericales</taxon>
        <taxon>Ericaceae</taxon>
        <taxon>Vaccinioideae</taxon>
        <taxon>Vaccinieae</taxon>
        <taxon>Vaccinium</taxon>
    </lineage>
</organism>
<accession>A0ACB7X490</accession>
<keyword evidence="2" id="KW-1185">Reference proteome</keyword>
<comment type="caution">
    <text evidence="1">The sequence shown here is derived from an EMBL/GenBank/DDBJ whole genome shotgun (WGS) entry which is preliminary data.</text>
</comment>
<dbReference type="EMBL" id="CM037152">
    <property type="protein sequence ID" value="KAH7835518.1"/>
    <property type="molecule type" value="Genomic_DNA"/>
</dbReference>
<dbReference type="Proteomes" id="UP000828048">
    <property type="component" value="Chromosome 2"/>
</dbReference>
<reference evidence="1 2" key="1">
    <citation type="journal article" date="2021" name="Hortic Res">
        <title>High-quality reference genome and annotation aids understanding of berry development for evergreen blueberry (Vaccinium darrowii).</title>
        <authorList>
            <person name="Yu J."/>
            <person name="Hulse-Kemp A.M."/>
            <person name="Babiker E."/>
            <person name="Staton M."/>
        </authorList>
    </citation>
    <scope>NUCLEOTIDE SEQUENCE [LARGE SCALE GENOMIC DNA]</scope>
    <source>
        <strain evidence="2">cv. NJ 8807/NJ 8810</strain>
        <tissue evidence="1">Young leaf</tissue>
    </source>
</reference>
<gene>
    <name evidence="1" type="ORF">Vadar_026870</name>
</gene>
<protein>
    <submittedName>
        <fullName evidence="1">Uncharacterized protein</fullName>
    </submittedName>
</protein>